<dbReference type="Proteomes" id="UP001589692">
    <property type="component" value="Unassembled WGS sequence"/>
</dbReference>
<evidence type="ECO:0000256" key="1">
    <source>
        <dbReference type="ARBA" id="ARBA00008324"/>
    </source>
</evidence>
<dbReference type="EMBL" id="JBHMAA010000035">
    <property type="protein sequence ID" value="MFB9952556.1"/>
    <property type="molecule type" value="Genomic_DNA"/>
</dbReference>
<organism evidence="4 5">
    <name type="scientific">Rhizobium puerariae</name>
    <dbReference type="NCBI Taxonomy" id="1585791"/>
    <lineage>
        <taxon>Bacteria</taxon>
        <taxon>Pseudomonadati</taxon>
        <taxon>Pseudomonadota</taxon>
        <taxon>Alphaproteobacteria</taxon>
        <taxon>Hyphomicrobiales</taxon>
        <taxon>Rhizobiaceae</taxon>
        <taxon>Rhizobium/Agrobacterium group</taxon>
        <taxon>Rhizobium</taxon>
    </lineage>
</organism>
<dbReference type="Pfam" id="PF03061">
    <property type="entry name" value="4HBT"/>
    <property type="match status" value="1"/>
</dbReference>
<dbReference type="GO" id="GO:0016787">
    <property type="term" value="F:hydrolase activity"/>
    <property type="evidence" value="ECO:0007669"/>
    <property type="project" value="UniProtKB-KW"/>
</dbReference>
<gene>
    <name evidence="4" type="ORF">ACFFP0_27240</name>
</gene>
<dbReference type="CDD" id="cd03443">
    <property type="entry name" value="PaaI_thioesterase"/>
    <property type="match status" value="1"/>
</dbReference>
<evidence type="ECO:0000313" key="5">
    <source>
        <dbReference type="Proteomes" id="UP001589692"/>
    </source>
</evidence>
<dbReference type="PANTHER" id="PTHR21660:SF1">
    <property type="entry name" value="ACYL-COENZYME A THIOESTERASE 13"/>
    <property type="match status" value="1"/>
</dbReference>
<evidence type="ECO:0000259" key="3">
    <source>
        <dbReference type="Pfam" id="PF03061"/>
    </source>
</evidence>
<dbReference type="RefSeq" id="WP_377265361.1">
    <property type="nucleotide sequence ID" value="NZ_JBHMAA010000035.1"/>
</dbReference>
<proteinExistence type="inferred from homology"/>
<accession>A0ABV6APJ7</accession>
<dbReference type="InterPro" id="IPR039298">
    <property type="entry name" value="ACOT13"/>
</dbReference>
<dbReference type="InterPro" id="IPR006683">
    <property type="entry name" value="Thioestr_dom"/>
</dbReference>
<name>A0ABV6APJ7_9HYPH</name>
<comment type="caution">
    <text evidence="4">The sequence shown here is derived from an EMBL/GenBank/DDBJ whole genome shotgun (WGS) entry which is preliminary data.</text>
</comment>
<dbReference type="Gene3D" id="3.10.129.10">
    <property type="entry name" value="Hotdog Thioesterase"/>
    <property type="match status" value="1"/>
</dbReference>
<dbReference type="InterPro" id="IPR029069">
    <property type="entry name" value="HotDog_dom_sf"/>
</dbReference>
<dbReference type="SUPFAM" id="SSF54637">
    <property type="entry name" value="Thioesterase/thiol ester dehydrase-isomerase"/>
    <property type="match status" value="1"/>
</dbReference>
<protein>
    <submittedName>
        <fullName evidence="4">PaaI family thioesterase</fullName>
        <ecNumber evidence="4">3.1.2.-</ecNumber>
    </submittedName>
</protein>
<comment type="similarity">
    <text evidence="1">Belongs to the thioesterase PaaI family.</text>
</comment>
<evidence type="ECO:0000313" key="4">
    <source>
        <dbReference type="EMBL" id="MFB9952556.1"/>
    </source>
</evidence>
<keyword evidence="2 4" id="KW-0378">Hydrolase</keyword>
<feature type="domain" description="Thioesterase" evidence="3">
    <location>
        <begin position="46"/>
        <end position="117"/>
    </location>
</feature>
<dbReference type="PANTHER" id="PTHR21660">
    <property type="entry name" value="THIOESTERASE SUPERFAMILY MEMBER-RELATED"/>
    <property type="match status" value="1"/>
</dbReference>
<evidence type="ECO:0000256" key="2">
    <source>
        <dbReference type="ARBA" id="ARBA00022801"/>
    </source>
</evidence>
<dbReference type="EC" id="3.1.2.-" evidence="4"/>
<sequence>MTQEQWIEEEDSGFIAHVGPILQTPTEPGQGRFRFIAEDKHRNRAGYVQGGMLMTFADRAMGKTARQEDPDRAQATAQFDMQFLAPVEIGTTVDILCKVVKSTRHLVFMRGELFVENTCVATAQGVWKIIDRQ</sequence>
<reference evidence="4 5" key="1">
    <citation type="submission" date="2024-09" db="EMBL/GenBank/DDBJ databases">
        <authorList>
            <person name="Sun Q."/>
            <person name="Mori K."/>
        </authorList>
    </citation>
    <scope>NUCLEOTIDE SEQUENCE [LARGE SCALE GENOMIC DNA]</scope>
    <source>
        <strain evidence="4 5">TBRC 4938</strain>
    </source>
</reference>
<keyword evidence="5" id="KW-1185">Reference proteome</keyword>